<dbReference type="InterPro" id="IPR011256">
    <property type="entry name" value="Reg_factor_effector_dom_sf"/>
</dbReference>
<evidence type="ECO:0000256" key="1">
    <source>
        <dbReference type="ARBA" id="ARBA00023125"/>
    </source>
</evidence>
<dbReference type="Pfam" id="PF06445">
    <property type="entry name" value="GyrI-like"/>
    <property type="match status" value="1"/>
</dbReference>
<dbReference type="PANTHER" id="PTHR30204:SF97">
    <property type="entry name" value="MERR FAMILY REGULATORY PROTEIN"/>
    <property type="match status" value="1"/>
</dbReference>
<evidence type="ECO:0000259" key="2">
    <source>
        <dbReference type="PROSITE" id="PS50937"/>
    </source>
</evidence>
<keyword evidence="1 3" id="KW-0238">DNA-binding</keyword>
<dbReference type="Pfam" id="PF13411">
    <property type="entry name" value="MerR_1"/>
    <property type="match status" value="1"/>
</dbReference>
<evidence type="ECO:0000313" key="4">
    <source>
        <dbReference type="Proteomes" id="UP000199103"/>
    </source>
</evidence>
<dbReference type="GO" id="GO:0003700">
    <property type="term" value="F:DNA-binding transcription factor activity"/>
    <property type="evidence" value="ECO:0007669"/>
    <property type="project" value="InterPro"/>
</dbReference>
<organism evidence="3 4">
    <name type="scientific">Microlunatus soli</name>
    <dbReference type="NCBI Taxonomy" id="630515"/>
    <lineage>
        <taxon>Bacteria</taxon>
        <taxon>Bacillati</taxon>
        <taxon>Actinomycetota</taxon>
        <taxon>Actinomycetes</taxon>
        <taxon>Propionibacteriales</taxon>
        <taxon>Propionibacteriaceae</taxon>
        <taxon>Microlunatus</taxon>
    </lineage>
</organism>
<gene>
    <name evidence="3" type="ORF">SAMN04489812_0312</name>
</gene>
<protein>
    <submittedName>
        <fullName evidence="3">DNA-binding transcriptional regulator, MerR family</fullName>
    </submittedName>
</protein>
<dbReference type="RefSeq" id="WP_172836045.1">
    <property type="nucleotide sequence ID" value="NZ_LT629772.1"/>
</dbReference>
<dbReference type="SUPFAM" id="SSF55136">
    <property type="entry name" value="Probable bacterial effector-binding domain"/>
    <property type="match status" value="1"/>
</dbReference>
<dbReference type="Gene3D" id="1.10.1660.10">
    <property type="match status" value="1"/>
</dbReference>
<dbReference type="PROSITE" id="PS50937">
    <property type="entry name" value="HTH_MERR_2"/>
    <property type="match status" value="1"/>
</dbReference>
<sequence length="280" mass="29768">MFSIGEFASINRVTVRLLHHYDRIGLLAPARVDPSSGYRWYAPDQSRQLNRILELRDFGLRLDDVAAIVGGELPASAESDLLAAARSTLARQVEQDTVRLQRLDAFLAAQAGEPTAPVVAASVISVPPVTVGYLTAPAAGWGSVNISPVIGPLFAELAGRLSDAGRTGFGPAIASYRATEREQDGIVVTAAYILDSGEPAAAEGPDPGYKLAVFPALDRVATVTHHGSVATIDQTWHGLLGWVEAHDLHPSGVCREVYHSPPDVPQDGWVTDLQQPVAAD</sequence>
<reference evidence="3 4" key="1">
    <citation type="submission" date="2016-10" db="EMBL/GenBank/DDBJ databases">
        <authorList>
            <person name="de Groot N.N."/>
        </authorList>
    </citation>
    <scope>NUCLEOTIDE SEQUENCE [LARGE SCALE GENOMIC DNA]</scope>
    <source>
        <strain evidence="3 4">DSM 21800</strain>
    </source>
</reference>
<dbReference type="InterPro" id="IPR029442">
    <property type="entry name" value="GyrI-like"/>
</dbReference>
<dbReference type="InterPro" id="IPR047057">
    <property type="entry name" value="MerR_fam"/>
</dbReference>
<proteinExistence type="predicted"/>
<dbReference type="InterPro" id="IPR010499">
    <property type="entry name" value="AraC_E-bd"/>
</dbReference>
<accession>A0A1H1MYL2</accession>
<name>A0A1H1MYL2_9ACTN</name>
<evidence type="ECO:0000313" key="3">
    <source>
        <dbReference type="EMBL" id="SDR91971.1"/>
    </source>
</evidence>
<dbReference type="SUPFAM" id="SSF46955">
    <property type="entry name" value="Putative DNA-binding domain"/>
    <property type="match status" value="1"/>
</dbReference>
<dbReference type="EMBL" id="LT629772">
    <property type="protein sequence ID" value="SDR91971.1"/>
    <property type="molecule type" value="Genomic_DNA"/>
</dbReference>
<dbReference type="SMART" id="SM00871">
    <property type="entry name" value="AraC_E_bind"/>
    <property type="match status" value="1"/>
</dbReference>
<dbReference type="Proteomes" id="UP000199103">
    <property type="component" value="Chromosome I"/>
</dbReference>
<dbReference type="PANTHER" id="PTHR30204">
    <property type="entry name" value="REDOX-CYCLING DRUG-SENSING TRANSCRIPTIONAL ACTIVATOR SOXR"/>
    <property type="match status" value="1"/>
</dbReference>
<keyword evidence="4" id="KW-1185">Reference proteome</keyword>
<dbReference type="InterPro" id="IPR009061">
    <property type="entry name" value="DNA-bd_dom_put_sf"/>
</dbReference>
<feature type="domain" description="HTH merR-type" evidence="2">
    <location>
        <begin position="1"/>
        <end position="71"/>
    </location>
</feature>
<dbReference type="STRING" id="630515.SAMN04489812_0312"/>
<dbReference type="Gene3D" id="3.20.80.10">
    <property type="entry name" value="Regulatory factor, effector binding domain"/>
    <property type="match status" value="1"/>
</dbReference>
<dbReference type="InterPro" id="IPR000551">
    <property type="entry name" value="MerR-type_HTH_dom"/>
</dbReference>
<dbReference type="SMART" id="SM00422">
    <property type="entry name" value="HTH_MERR"/>
    <property type="match status" value="1"/>
</dbReference>
<dbReference type="AlphaFoldDB" id="A0A1H1MYL2"/>
<dbReference type="GO" id="GO:0003677">
    <property type="term" value="F:DNA binding"/>
    <property type="evidence" value="ECO:0007669"/>
    <property type="project" value="UniProtKB-KW"/>
</dbReference>